<comment type="caution">
    <text evidence="2">The sequence shown here is derived from an EMBL/GenBank/DDBJ whole genome shotgun (WGS) entry which is preliminary data.</text>
</comment>
<dbReference type="InterPro" id="IPR049809">
    <property type="entry name" value="YehF/YfeS-like_WGR"/>
</dbReference>
<dbReference type="Gene3D" id="3.80.10.10">
    <property type="entry name" value="Ribonuclease Inhibitor"/>
    <property type="match status" value="1"/>
</dbReference>
<dbReference type="CDD" id="cd07996">
    <property type="entry name" value="WGR_MMR_like"/>
    <property type="match status" value="1"/>
</dbReference>
<dbReference type="Gene3D" id="2.20.140.10">
    <property type="entry name" value="WGR domain"/>
    <property type="match status" value="1"/>
</dbReference>
<sequence length="459" mass="49850">MRRLEYKDAKSHKFWELDIEGDAYTVRYGKVGTDGQTQTKTCASAEKAESEGTKKLESKIKKGYAEVAVDTAAVAKRAEAEGARNPALEAGIFDDPSNDEAWQVYGDWLQEQHDVRGELISLELQRAQAKGATKKKLEARIAEIVAEHEKSWLGGLAKHLDHEGIEQVATIKWSRGYIVSASVGNSDEDWSGASPDTILRALVKLPAAMFLTDLAIGTTYDDADWRGVMDKNVHAITKAGKLEALTKLSIADTEGYWDISSTSVGDVTKVLPVVPRLRSLYVRGGEIELSQLHHDLLESVTLETGGLPQTTVRAVGKCKLPNATKLVVFFGSSDYGAGGSIADLQPLFTGKGVPKLEHLGLCNAEFQDDIARELAKSPLLAQLKHVDLSLGTMTDAGAELILASAAKFEHLESLDLSDNFISTEVCARLTAALPQAVVHSQEQASEYNGRLHYYVSVGE</sequence>
<gene>
    <name evidence="2" type="ORF">ENSA7_46030</name>
</gene>
<dbReference type="SMART" id="SM00773">
    <property type="entry name" value="WGR"/>
    <property type="match status" value="1"/>
</dbReference>
<evidence type="ECO:0000313" key="3">
    <source>
        <dbReference type="Proteomes" id="UP000238823"/>
    </source>
</evidence>
<accession>A0A2S9YK59</accession>
<dbReference type="SUPFAM" id="SSF142921">
    <property type="entry name" value="WGR domain-like"/>
    <property type="match status" value="1"/>
</dbReference>
<organism evidence="2 3">
    <name type="scientific">Enhygromyxa salina</name>
    <dbReference type="NCBI Taxonomy" id="215803"/>
    <lineage>
        <taxon>Bacteria</taxon>
        <taxon>Pseudomonadati</taxon>
        <taxon>Myxococcota</taxon>
        <taxon>Polyangia</taxon>
        <taxon>Nannocystales</taxon>
        <taxon>Nannocystaceae</taxon>
        <taxon>Enhygromyxa</taxon>
    </lineage>
</organism>
<dbReference type="PANTHER" id="PTHR30634">
    <property type="entry name" value="OUTER MEMBRANE LOLAB LIPOPROTEIN INSERTION APPARATUS"/>
    <property type="match status" value="1"/>
</dbReference>
<proteinExistence type="predicted"/>
<dbReference type="NCBIfam" id="TIGR02996">
    <property type="entry name" value="rpt_mate_G_obs"/>
    <property type="match status" value="1"/>
</dbReference>
<dbReference type="Pfam" id="PF05406">
    <property type="entry name" value="WGR"/>
    <property type="match status" value="1"/>
</dbReference>
<dbReference type="InterPro" id="IPR032675">
    <property type="entry name" value="LRR_dom_sf"/>
</dbReference>
<reference evidence="2 3" key="1">
    <citation type="submission" date="2018-03" db="EMBL/GenBank/DDBJ databases">
        <title>Draft Genome Sequences of the Obligatory Marine Myxobacteria Enhygromyxa salina SWB007.</title>
        <authorList>
            <person name="Poehlein A."/>
            <person name="Moghaddam J.A."/>
            <person name="Harms H."/>
            <person name="Alanjari M."/>
            <person name="Koenig G.M."/>
            <person name="Daniel R."/>
            <person name="Schaeberle T.F."/>
        </authorList>
    </citation>
    <scope>NUCLEOTIDE SEQUENCE [LARGE SCALE GENOMIC DNA]</scope>
    <source>
        <strain evidence="2 3">SWB007</strain>
    </source>
</reference>
<dbReference type="InterPro" id="IPR008893">
    <property type="entry name" value="WGR_domain"/>
</dbReference>
<evidence type="ECO:0000259" key="1">
    <source>
        <dbReference type="PROSITE" id="PS51977"/>
    </source>
</evidence>
<dbReference type="InterPro" id="IPR036930">
    <property type="entry name" value="WGR_dom_sf"/>
</dbReference>
<dbReference type="RefSeq" id="WP_106091533.1">
    <property type="nucleotide sequence ID" value="NZ_PVNL01000094.1"/>
</dbReference>
<evidence type="ECO:0000313" key="2">
    <source>
        <dbReference type="EMBL" id="PRQ05485.1"/>
    </source>
</evidence>
<dbReference type="SUPFAM" id="SSF52047">
    <property type="entry name" value="RNI-like"/>
    <property type="match status" value="1"/>
</dbReference>
<dbReference type="AlphaFoldDB" id="A0A2S9YK59"/>
<feature type="domain" description="WGR" evidence="1">
    <location>
        <begin position="1"/>
        <end position="78"/>
    </location>
</feature>
<dbReference type="PANTHER" id="PTHR30634:SF13">
    <property type="entry name" value="PROTEIN YEHF"/>
    <property type="match status" value="1"/>
</dbReference>
<dbReference type="OrthoDB" id="9781345at2"/>
<dbReference type="EMBL" id="PVNL01000094">
    <property type="protein sequence ID" value="PRQ05485.1"/>
    <property type="molecule type" value="Genomic_DNA"/>
</dbReference>
<protein>
    <submittedName>
        <fullName evidence="2">WGR domain protein</fullName>
    </submittedName>
</protein>
<dbReference type="InterPro" id="IPR014338">
    <property type="entry name" value="CHP02996_rpt-companion-dom"/>
</dbReference>
<name>A0A2S9YK59_9BACT</name>
<dbReference type="Proteomes" id="UP000238823">
    <property type="component" value="Unassembled WGS sequence"/>
</dbReference>
<dbReference type="InterPro" id="IPR050458">
    <property type="entry name" value="LolB"/>
</dbReference>
<dbReference type="PROSITE" id="PS51977">
    <property type="entry name" value="WGR"/>
    <property type="match status" value="1"/>
</dbReference>